<comment type="caution">
    <text evidence="2">The sequence shown here is derived from an EMBL/GenBank/DDBJ whole genome shotgun (WGS) entry which is preliminary data.</text>
</comment>
<feature type="transmembrane region" description="Helical" evidence="1">
    <location>
        <begin position="61"/>
        <end position="89"/>
    </location>
</feature>
<name>A0A844SZW3_9BRAD</name>
<feature type="transmembrane region" description="Helical" evidence="1">
    <location>
        <begin position="23"/>
        <end position="46"/>
    </location>
</feature>
<gene>
    <name evidence="2" type="ORF">GPL20_02745</name>
</gene>
<dbReference type="Proteomes" id="UP000449969">
    <property type="component" value="Unassembled WGS sequence"/>
</dbReference>
<dbReference type="EMBL" id="WQNE01000002">
    <property type="protein sequence ID" value="MVT72037.1"/>
    <property type="molecule type" value="Genomic_DNA"/>
</dbReference>
<accession>A0A844SZW3</accession>
<evidence type="ECO:0000256" key="1">
    <source>
        <dbReference type="SAM" id="Phobius"/>
    </source>
</evidence>
<organism evidence="2 3">
    <name type="scientific">Bradyrhizobium cajani</name>
    <dbReference type="NCBI Taxonomy" id="1928661"/>
    <lineage>
        <taxon>Bacteria</taxon>
        <taxon>Pseudomonadati</taxon>
        <taxon>Pseudomonadota</taxon>
        <taxon>Alphaproteobacteria</taxon>
        <taxon>Hyphomicrobiales</taxon>
        <taxon>Nitrobacteraceae</taxon>
        <taxon>Bradyrhizobium</taxon>
    </lineage>
</organism>
<reference evidence="2 3" key="1">
    <citation type="submission" date="2019-12" db="EMBL/GenBank/DDBJ databases">
        <title>Draft genome sequences Bradyrhizobium cajani AMBPC1010, Bradyrhizobium pachyrhizi AMBPC1040 and Bradyrhizobium yuanmingense ALSPC3051, three plant growth promoting strains isolated from nodules of Cajanus cajan L. in Dominican Republic.</title>
        <authorList>
            <person name="Flores-Felix J.D."/>
            <person name="Araujo J."/>
            <person name="Diaz-Alcantara C."/>
            <person name="Gonzalez-Andres F."/>
            <person name="Velazquez E."/>
        </authorList>
    </citation>
    <scope>NUCLEOTIDE SEQUENCE [LARGE SCALE GENOMIC DNA]</scope>
    <source>
        <strain evidence="2 3">1010</strain>
    </source>
</reference>
<keyword evidence="3" id="KW-1185">Reference proteome</keyword>
<proteinExistence type="predicted"/>
<protein>
    <submittedName>
        <fullName evidence="2">Uncharacterized protein</fullName>
    </submittedName>
</protein>
<evidence type="ECO:0000313" key="2">
    <source>
        <dbReference type="EMBL" id="MVT72037.1"/>
    </source>
</evidence>
<evidence type="ECO:0000313" key="3">
    <source>
        <dbReference type="Proteomes" id="UP000449969"/>
    </source>
</evidence>
<dbReference type="OrthoDB" id="8243029at2"/>
<sequence>MARGGVSLIAHGHNPREERPMRAAWKILCLSAVVLAAALGLAHLLVPDIEPIAFAEEPQPLWAVMTAFMLCAIELIAAAVAVFSMAFLVGSLMRHELRRPSPSAQSPQVSQPE</sequence>
<dbReference type="AlphaFoldDB" id="A0A844SZW3"/>
<keyword evidence="1" id="KW-1133">Transmembrane helix</keyword>
<keyword evidence="1" id="KW-0472">Membrane</keyword>
<keyword evidence="1" id="KW-0812">Transmembrane</keyword>